<dbReference type="InterPro" id="IPR022146">
    <property type="entry name" value="DUF3678"/>
</dbReference>
<accession>A0A0E0JIX6</accession>
<dbReference type="HOGENOM" id="CLU_152850_0_0_1"/>
<protein>
    <submittedName>
        <fullName evidence="1">Uncharacterized protein</fullName>
    </submittedName>
</protein>
<name>A0A0E0JIX6_ORYPU</name>
<proteinExistence type="predicted"/>
<dbReference type="Pfam" id="PF12435">
    <property type="entry name" value="DUF3678"/>
    <property type="match status" value="1"/>
</dbReference>
<dbReference type="Gramene" id="OPUNC01G16430.1">
    <property type="protein sequence ID" value="OPUNC01G16430.1"/>
    <property type="gene ID" value="OPUNC01G16430"/>
</dbReference>
<reference evidence="1" key="2">
    <citation type="submission" date="2018-05" db="EMBL/GenBank/DDBJ databases">
        <title>OpunRS2 (Oryza punctata Reference Sequence Version 2).</title>
        <authorList>
            <person name="Zhang J."/>
            <person name="Kudrna D."/>
            <person name="Lee S."/>
            <person name="Talag J."/>
            <person name="Welchert J."/>
            <person name="Wing R.A."/>
        </authorList>
    </citation>
    <scope>NUCLEOTIDE SEQUENCE [LARGE SCALE GENOMIC DNA]</scope>
</reference>
<dbReference type="AlphaFoldDB" id="A0A0E0JIX6"/>
<evidence type="ECO:0000313" key="1">
    <source>
        <dbReference type="EnsemblPlants" id="OPUNC01G16430.1"/>
    </source>
</evidence>
<evidence type="ECO:0000313" key="2">
    <source>
        <dbReference type="Proteomes" id="UP000026962"/>
    </source>
</evidence>
<organism evidence="1">
    <name type="scientific">Oryza punctata</name>
    <name type="common">Red rice</name>
    <dbReference type="NCBI Taxonomy" id="4537"/>
    <lineage>
        <taxon>Eukaryota</taxon>
        <taxon>Viridiplantae</taxon>
        <taxon>Streptophyta</taxon>
        <taxon>Embryophyta</taxon>
        <taxon>Tracheophyta</taxon>
        <taxon>Spermatophyta</taxon>
        <taxon>Magnoliopsida</taxon>
        <taxon>Liliopsida</taxon>
        <taxon>Poales</taxon>
        <taxon>Poaceae</taxon>
        <taxon>BOP clade</taxon>
        <taxon>Oryzoideae</taxon>
        <taxon>Oryzeae</taxon>
        <taxon>Oryzinae</taxon>
        <taxon>Oryza</taxon>
    </lineage>
</organism>
<reference evidence="1" key="1">
    <citation type="submission" date="2015-04" db="UniProtKB">
        <authorList>
            <consortium name="EnsemblPlants"/>
        </authorList>
    </citation>
    <scope>IDENTIFICATION</scope>
</reference>
<sequence>MELQLFLPFGPQLHHFHRFHHHSCIDTLVTRTGHTSHRVIHLLRASPLHLQAATATGLGRWSGYLYMATDVVVQAIAPITSPSSSSSMPHR</sequence>
<dbReference type="Proteomes" id="UP000026962">
    <property type="component" value="Chromosome 1"/>
</dbReference>
<keyword evidence="2" id="KW-1185">Reference proteome</keyword>
<dbReference type="EnsemblPlants" id="OPUNC01G16430.1">
    <property type="protein sequence ID" value="OPUNC01G16430.1"/>
    <property type="gene ID" value="OPUNC01G16430"/>
</dbReference>